<accession>A0A9W7C1T1</accession>
<feature type="region of interest" description="Disordered" evidence="1">
    <location>
        <begin position="201"/>
        <end position="245"/>
    </location>
</feature>
<protein>
    <recommendedName>
        <fullName evidence="2">WRKY19-like zinc finger domain-containing protein</fullName>
    </recommendedName>
</protein>
<evidence type="ECO:0000259" key="2">
    <source>
        <dbReference type="Pfam" id="PF24906"/>
    </source>
</evidence>
<feature type="compositionally biased region" description="Polar residues" evidence="1">
    <location>
        <begin position="560"/>
        <end position="570"/>
    </location>
</feature>
<organism evidence="3 4">
    <name type="scientific">Triparma strigata</name>
    <dbReference type="NCBI Taxonomy" id="1606541"/>
    <lineage>
        <taxon>Eukaryota</taxon>
        <taxon>Sar</taxon>
        <taxon>Stramenopiles</taxon>
        <taxon>Ochrophyta</taxon>
        <taxon>Bolidophyceae</taxon>
        <taxon>Parmales</taxon>
        <taxon>Triparmaceae</taxon>
        <taxon>Triparma</taxon>
    </lineage>
</organism>
<proteinExistence type="predicted"/>
<gene>
    <name evidence="3" type="ORF">TrST_g145</name>
</gene>
<feature type="region of interest" description="Disordered" evidence="1">
    <location>
        <begin position="551"/>
        <end position="627"/>
    </location>
</feature>
<feature type="compositionally biased region" description="Basic and acidic residues" evidence="1">
    <location>
        <begin position="607"/>
        <end position="616"/>
    </location>
</feature>
<name>A0A9W7C1T1_9STRA</name>
<feature type="domain" description="WRKY19-like zinc finger" evidence="2">
    <location>
        <begin position="722"/>
        <end position="746"/>
    </location>
</feature>
<feature type="domain" description="WRKY19-like zinc finger" evidence="2">
    <location>
        <begin position="649"/>
        <end position="672"/>
    </location>
</feature>
<dbReference type="Pfam" id="PF24906">
    <property type="entry name" value="Zf_WRKY19"/>
    <property type="match status" value="3"/>
</dbReference>
<feature type="compositionally biased region" description="Low complexity" evidence="1">
    <location>
        <begin position="216"/>
        <end position="235"/>
    </location>
</feature>
<dbReference type="OrthoDB" id="77038at2759"/>
<sequence>MISCCLGLSRVEVWSENPGGNENFVFISREANEPNVKNPSSSFSSPSPSNHLRRPVINLVCRSVLNGLQLVICSNPPNPQILALPLLSMNNVNFMLIATTAAPVGKVGQGLLKVFAECMGSSSLHGFLPVSESKPVETAAEREHRKTLEDILVQALEMQYENVSSRKVGDIKDLEGVPVRVPKEEGQRRSLDDIMEAVKASTAQLSVPDDTPRPQTSSFPKSSKVSDSSSTTSSQKETDNLSPLNVDDQEVLNNYTLEVFNEPGMMDAMREIRFTSSSFDLSRLSFLSRRKSSGRINSNPHLLNHVKTFTRCFLRCSKFEAAEVFNDVDGVFQRICCIVLDNDLVSLVDGGEVGGEEMLEKVLCNQKGVWETGICDATAAEEEAKSSKPPLQQILNCRRHNVQTFVAVPIFSFSQCVVLAYSRQKIPSSHTCLQFISHGMTGIVDGKWSNTKEVETQGIMQPQMATNQQQMPMHMPMHMPTQFQTQTMPDGTQAQIPYMNMPQFPFSNQTPLCLPTGMDPQMVYNPYLMQMQQMQMQGMAQMQGIAGMQSSMVHLPPGMSLQSIVPNSTSRQQQKQQQRQHQQRPSQQATNVSAPNVMKRKAPAPDPRPHVRDFKPNPKKKDRKACRMDDCDKPAATRTPYCTEHCGARVCEKEGCMKCAQGRTRFCIAHGGGRRCTFKGCTRGSRDKFFCAAHGGGRRCQIEGCTKSAVGGFKHCTSHGGGKRCQFPDCAKSAQSSTQYCVRHGGGKKCKVEGCGKVARGKTSCCVTHASFFDEAKCVAVERG</sequence>
<reference evidence="4" key="1">
    <citation type="journal article" date="2023" name="Commun. Biol.">
        <title>Genome analysis of Parmales, the sister group of diatoms, reveals the evolutionary specialization of diatoms from phago-mixotrophs to photoautotrophs.</title>
        <authorList>
            <person name="Ban H."/>
            <person name="Sato S."/>
            <person name="Yoshikawa S."/>
            <person name="Yamada K."/>
            <person name="Nakamura Y."/>
            <person name="Ichinomiya M."/>
            <person name="Sato N."/>
            <person name="Blanc-Mathieu R."/>
            <person name="Endo H."/>
            <person name="Kuwata A."/>
            <person name="Ogata H."/>
        </authorList>
    </citation>
    <scope>NUCLEOTIDE SEQUENCE [LARGE SCALE GENOMIC DNA]</scope>
    <source>
        <strain evidence="4">NIES 3701</strain>
    </source>
</reference>
<dbReference type="PANTHER" id="PTHR31827">
    <property type="entry name" value="EMB|CAB89363.1"/>
    <property type="match status" value="1"/>
</dbReference>
<evidence type="ECO:0000313" key="4">
    <source>
        <dbReference type="Proteomes" id="UP001165085"/>
    </source>
</evidence>
<dbReference type="InterPro" id="IPR056866">
    <property type="entry name" value="Znf_WRKY19"/>
</dbReference>
<evidence type="ECO:0000313" key="3">
    <source>
        <dbReference type="EMBL" id="GMH97687.1"/>
    </source>
</evidence>
<evidence type="ECO:0000256" key="1">
    <source>
        <dbReference type="SAM" id="MobiDB-lite"/>
    </source>
</evidence>
<dbReference type="PANTHER" id="PTHR31827:SF1">
    <property type="entry name" value="EMB|CAB89363.1"/>
    <property type="match status" value="1"/>
</dbReference>
<dbReference type="EMBL" id="BRXY01000500">
    <property type="protein sequence ID" value="GMH97687.1"/>
    <property type="molecule type" value="Genomic_DNA"/>
</dbReference>
<comment type="caution">
    <text evidence="3">The sequence shown here is derived from an EMBL/GenBank/DDBJ whole genome shotgun (WGS) entry which is preliminary data.</text>
</comment>
<feature type="domain" description="WRKY19-like zinc finger" evidence="2">
    <location>
        <begin position="697"/>
        <end position="721"/>
    </location>
</feature>
<dbReference type="Proteomes" id="UP001165085">
    <property type="component" value="Unassembled WGS sequence"/>
</dbReference>
<feature type="compositionally biased region" description="Low complexity" evidence="1">
    <location>
        <begin position="571"/>
        <end position="588"/>
    </location>
</feature>
<keyword evidence="4" id="KW-1185">Reference proteome</keyword>
<dbReference type="AlphaFoldDB" id="A0A9W7C1T1"/>